<feature type="transmembrane region" description="Helical" evidence="3">
    <location>
        <begin position="315"/>
        <end position="339"/>
    </location>
</feature>
<feature type="transmembrane region" description="Helical" evidence="3">
    <location>
        <begin position="227"/>
        <end position="245"/>
    </location>
</feature>
<evidence type="ECO:0000256" key="3">
    <source>
        <dbReference type="SAM" id="Phobius"/>
    </source>
</evidence>
<dbReference type="Proteomes" id="UP000182658">
    <property type="component" value="Unassembled WGS sequence"/>
</dbReference>
<feature type="transmembrane region" description="Helical" evidence="3">
    <location>
        <begin position="196"/>
        <end position="215"/>
    </location>
</feature>
<protein>
    <submittedName>
        <fullName evidence="4">MFS general substrate transporter</fullName>
    </submittedName>
</protein>
<organism evidence="4 5">
    <name type="scientific">Coniochaeta ligniaria NRRL 30616</name>
    <dbReference type="NCBI Taxonomy" id="1408157"/>
    <lineage>
        <taxon>Eukaryota</taxon>
        <taxon>Fungi</taxon>
        <taxon>Dikarya</taxon>
        <taxon>Ascomycota</taxon>
        <taxon>Pezizomycotina</taxon>
        <taxon>Sordariomycetes</taxon>
        <taxon>Sordariomycetidae</taxon>
        <taxon>Coniochaetales</taxon>
        <taxon>Coniochaetaceae</taxon>
        <taxon>Coniochaeta</taxon>
    </lineage>
</organism>
<dbReference type="Gene3D" id="1.20.1250.20">
    <property type="entry name" value="MFS general substrate transporter like domains"/>
    <property type="match status" value="2"/>
</dbReference>
<feature type="transmembrane region" description="Helical" evidence="3">
    <location>
        <begin position="251"/>
        <end position="276"/>
    </location>
</feature>
<dbReference type="SUPFAM" id="SSF103473">
    <property type="entry name" value="MFS general substrate transporter"/>
    <property type="match status" value="1"/>
</dbReference>
<dbReference type="AlphaFoldDB" id="A0A1J7K1H7"/>
<evidence type="ECO:0000256" key="2">
    <source>
        <dbReference type="ARBA" id="ARBA00006727"/>
    </source>
</evidence>
<feature type="transmembrane region" description="Helical" evidence="3">
    <location>
        <begin position="9"/>
        <end position="31"/>
    </location>
</feature>
<feature type="transmembrane region" description="Helical" evidence="3">
    <location>
        <begin position="161"/>
        <end position="184"/>
    </location>
</feature>
<dbReference type="PANTHER" id="PTHR11360">
    <property type="entry name" value="MONOCARBOXYLATE TRANSPORTER"/>
    <property type="match status" value="1"/>
</dbReference>
<evidence type="ECO:0000313" key="5">
    <source>
        <dbReference type="Proteomes" id="UP000182658"/>
    </source>
</evidence>
<feature type="transmembrane region" description="Helical" evidence="3">
    <location>
        <begin position="118"/>
        <end position="140"/>
    </location>
</feature>
<evidence type="ECO:0000313" key="4">
    <source>
        <dbReference type="EMBL" id="OIW33986.1"/>
    </source>
</evidence>
<dbReference type="InParanoid" id="A0A1J7K1H7"/>
<name>A0A1J7K1H7_9PEZI</name>
<keyword evidence="3" id="KW-0472">Membrane</keyword>
<gene>
    <name evidence="4" type="ORF">CONLIGDRAFT_628910</name>
</gene>
<accession>A0A1J7K1H7</accession>
<proteinExistence type="inferred from homology"/>
<feature type="transmembrane region" description="Helical" evidence="3">
    <location>
        <begin position="86"/>
        <end position="106"/>
    </location>
</feature>
<evidence type="ECO:0000256" key="1">
    <source>
        <dbReference type="ARBA" id="ARBA00004141"/>
    </source>
</evidence>
<comment type="subcellular location">
    <subcellularLocation>
        <location evidence="1">Membrane</location>
        <topology evidence="1">Multi-pass membrane protein</topology>
    </subcellularLocation>
</comment>
<keyword evidence="3" id="KW-0812">Transmembrane</keyword>
<comment type="similarity">
    <text evidence="2">Belongs to the major facilitator superfamily. Monocarboxylate porter (TC 2.A.1.13) family.</text>
</comment>
<dbReference type="GO" id="GO:0022857">
    <property type="term" value="F:transmembrane transporter activity"/>
    <property type="evidence" value="ECO:0007669"/>
    <property type="project" value="InterPro"/>
</dbReference>
<dbReference type="GO" id="GO:0016020">
    <property type="term" value="C:membrane"/>
    <property type="evidence" value="ECO:0007669"/>
    <property type="project" value="UniProtKB-SubCell"/>
</dbReference>
<dbReference type="EMBL" id="KV875094">
    <property type="protein sequence ID" value="OIW33986.1"/>
    <property type="molecule type" value="Genomic_DNA"/>
</dbReference>
<sequence>MIDGPVQSALLMLVGVVTGPLFDAGYFYALLPVDGLLVGVGMLMTSFSTEYYQIILSQGICVGIGTGCVFVPSVALLPQYFKRRRALANGIAASGSSIGGVLYPIVFHQLQGKNGFAWATRVVSFIALATCAVSICVMRLRFRPQERRALLRLSAFREPEYTLFCLSCFLGFLGFYNFLVYAQPYAIQTKIVNENLGFYLVAILNAASTFGRVVPDLVADYTGSLNMLIPALAITTLLAYCWVAVQSTSGIIALSAMYGFFSGGFVSLVPVVMMTITTDFREFGTRLGMCFALESIALLIGTPVGGAILNSTGSYLGVQLFCGSCLAACAITLLIIRFLRSGPKLRYKT</sequence>
<dbReference type="Pfam" id="PF07690">
    <property type="entry name" value="MFS_1"/>
    <property type="match status" value="1"/>
</dbReference>
<feature type="transmembrane region" description="Helical" evidence="3">
    <location>
        <begin position="51"/>
        <end position="74"/>
    </location>
</feature>
<dbReference type="OrthoDB" id="6509908at2759"/>
<dbReference type="InterPro" id="IPR050327">
    <property type="entry name" value="Proton-linked_MCT"/>
</dbReference>
<keyword evidence="5" id="KW-1185">Reference proteome</keyword>
<reference evidence="4 5" key="1">
    <citation type="submission" date="2016-10" db="EMBL/GenBank/DDBJ databases">
        <title>Draft genome sequence of Coniochaeta ligniaria NRRL30616, a lignocellulolytic fungus for bioabatement of inhibitors in plant biomass hydrolysates.</title>
        <authorList>
            <consortium name="DOE Joint Genome Institute"/>
            <person name="Jimenez D.J."/>
            <person name="Hector R.E."/>
            <person name="Riley R."/>
            <person name="Sun H."/>
            <person name="Grigoriev I.V."/>
            <person name="Van Elsas J.D."/>
            <person name="Nichols N.N."/>
        </authorList>
    </citation>
    <scope>NUCLEOTIDE SEQUENCE [LARGE SCALE GENOMIC DNA]</scope>
    <source>
        <strain evidence="4 5">NRRL 30616</strain>
    </source>
</reference>
<dbReference type="PANTHER" id="PTHR11360:SF280">
    <property type="entry name" value="MONOCARBOXYLATE TRANSPORTER, PUTATIVE (AFU_ORTHOLOGUE AFUA_1G05170)-RELATED"/>
    <property type="match status" value="1"/>
</dbReference>
<dbReference type="InterPro" id="IPR036259">
    <property type="entry name" value="MFS_trans_sf"/>
</dbReference>
<keyword evidence="3" id="KW-1133">Transmembrane helix</keyword>
<feature type="transmembrane region" description="Helical" evidence="3">
    <location>
        <begin position="288"/>
        <end position="309"/>
    </location>
</feature>
<dbReference type="InterPro" id="IPR011701">
    <property type="entry name" value="MFS"/>
</dbReference>